<dbReference type="GO" id="GO:0015031">
    <property type="term" value="P:protein transport"/>
    <property type="evidence" value="ECO:0007669"/>
    <property type="project" value="UniProtKB-KW"/>
</dbReference>
<reference evidence="13 14" key="1">
    <citation type="submission" date="2014-03" db="EMBL/GenBank/DDBJ databases">
        <authorList>
            <person name="Sibley D."/>
            <person name="Venepally P."/>
            <person name="Karamycheva S."/>
            <person name="Hadjithomas M."/>
            <person name="Khan A."/>
            <person name="Brunk B."/>
            <person name="Roos D."/>
            <person name="Caler E."/>
            <person name="Lorenzi H."/>
        </authorList>
    </citation>
    <scope>NUCLEOTIDE SEQUENCE [LARGE SCALE GENOMIC DNA]</scope>
    <source>
        <strain evidence="14">p89</strain>
    </source>
</reference>
<protein>
    <recommendedName>
        <fullName evidence="4">60S ribosomal export protein NMD3</fullName>
    </recommendedName>
</protein>
<evidence type="ECO:0000256" key="7">
    <source>
        <dbReference type="ARBA" id="ARBA00022927"/>
    </source>
</evidence>
<comment type="caution">
    <text evidence="13">The sequence shown here is derived from an EMBL/GenBank/DDBJ whole genome shotgun (WGS) entry which is preliminary data.</text>
</comment>
<feature type="compositionally biased region" description="Basic residues" evidence="9">
    <location>
        <begin position="406"/>
        <end position="416"/>
    </location>
</feature>
<feature type="compositionally biased region" description="Acidic residues" evidence="9">
    <location>
        <begin position="635"/>
        <end position="652"/>
    </location>
</feature>
<feature type="compositionally biased region" description="Basic and acidic residues" evidence="9">
    <location>
        <begin position="700"/>
        <end position="713"/>
    </location>
</feature>
<feature type="compositionally biased region" description="Low complexity" evidence="9">
    <location>
        <begin position="592"/>
        <end position="605"/>
    </location>
</feature>
<dbReference type="OrthoDB" id="203821at2759"/>
<accession>A0A086JHM8</accession>
<feature type="compositionally biased region" description="Acidic residues" evidence="9">
    <location>
        <begin position="714"/>
        <end position="735"/>
    </location>
</feature>
<feature type="domain" description="60S ribosomal export protein NMD3 SH3" evidence="12">
    <location>
        <begin position="265"/>
        <end position="314"/>
    </location>
</feature>
<evidence type="ECO:0000256" key="8">
    <source>
        <dbReference type="ARBA" id="ARBA00023242"/>
    </source>
</evidence>
<evidence type="ECO:0000313" key="14">
    <source>
        <dbReference type="Proteomes" id="UP000028828"/>
    </source>
</evidence>
<dbReference type="PANTHER" id="PTHR12746:SF2">
    <property type="entry name" value="60S RIBOSOMAL EXPORT PROTEIN NMD3"/>
    <property type="match status" value="1"/>
</dbReference>
<keyword evidence="7" id="KW-0653">Protein transport</keyword>
<evidence type="ECO:0000259" key="12">
    <source>
        <dbReference type="Pfam" id="PF21193"/>
    </source>
</evidence>
<feature type="region of interest" description="Disordered" evidence="9">
    <location>
        <begin position="345"/>
        <end position="378"/>
    </location>
</feature>
<dbReference type="GO" id="GO:0005634">
    <property type="term" value="C:nucleus"/>
    <property type="evidence" value="ECO:0007669"/>
    <property type="project" value="UniProtKB-SubCell"/>
</dbReference>
<evidence type="ECO:0000259" key="10">
    <source>
        <dbReference type="Pfam" id="PF04981"/>
    </source>
</evidence>
<evidence type="ECO:0000259" key="11">
    <source>
        <dbReference type="Pfam" id="PF21192"/>
    </source>
</evidence>
<organism evidence="13 14">
    <name type="scientific">Toxoplasma gondii p89</name>
    <dbReference type="NCBI Taxonomy" id="943119"/>
    <lineage>
        <taxon>Eukaryota</taxon>
        <taxon>Sar</taxon>
        <taxon>Alveolata</taxon>
        <taxon>Apicomplexa</taxon>
        <taxon>Conoidasida</taxon>
        <taxon>Coccidia</taxon>
        <taxon>Eucoccidiorida</taxon>
        <taxon>Eimeriorina</taxon>
        <taxon>Sarcocystidae</taxon>
        <taxon>Toxoplasma</taxon>
    </lineage>
</organism>
<dbReference type="Pfam" id="PF04981">
    <property type="entry name" value="NMD3"/>
    <property type="match status" value="1"/>
</dbReference>
<dbReference type="PANTHER" id="PTHR12746">
    <property type="entry name" value="NONSENSE-MEDIATED MRNA DECAY PROTEIN 3"/>
    <property type="match status" value="1"/>
</dbReference>
<dbReference type="GO" id="GO:0043023">
    <property type="term" value="F:ribosomal large subunit binding"/>
    <property type="evidence" value="ECO:0007669"/>
    <property type="project" value="InterPro"/>
</dbReference>
<feature type="compositionally biased region" description="Basic and acidic residues" evidence="9">
    <location>
        <begin position="678"/>
        <end position="688"/>
    </location>
</feature>
<evidence type="ECO:0000256" key="3">
    <source>
        <dbReference type="ARBA" id="ARBA00009794"/>
    </source>
</evidence>
<evidence type="ECO:0000256" key="1">
    <source>
        <dbReference type="ARBA" id="ARBA00004123"/>
    </source>
</evidence>
<feature type="domain" description="Nmd3 N-terminal" evidence="10">
    <location>
        <begin position="31"/>
        <end position="262"/>
    </location>
</feature>
<comment type="subcellular location">
    <subcellularLocation>
        <location evidence="2">Cytoplasm</location>
    </subcellularLocation>
    <subcellularLocation>
        <location evidence="1">Nucleus</location>
    </subcellularLocation>
</comment>
<sequence>MQVASENHGAGSSVAPGSCPTPDCTYAAVLCCICGCSIPPSPRSICLSCLAQQVDITEGISRSIVLPCCRTCGRYMHIQNKWLACELESRELMAVCLKKVRGLKKVEKIVDCQWLWTEPHSRRVKMKLTVQSDVLDGRAGLQQSLIIEGVIQNTQCDECKKSYTPHAGWTAMVQVRQHAEHKRTFLFLEQLVLKHRLAARLLNVVEKSDGLDFHFPSRQAALHFADFCQSRFPSVSRQAKQLISHDASSNIYYHKYTISVTLAPVCKDDLVYIHRKQAQAQLGGFTNLSLCTRVAGAGIQLTDPFSGKVLNVSPEKYWKSPFQPLCTRKHLSSFLVLDVNPVDRPGYSQTESGSRRDVPRKGKGRATRSEPEGDEDAEMFAGLQTTGRARAGFGQADQEAVTGQRAHGKRKKKRRNSSPTSHGGETMWHSSRPEGGRTVPTTSGKASTRLAGSTPSTPLVYEVELARASDVGVSDRRVVTYTHLGRFLSAGDWVKGYDLRSINLPGAADNELERDAGGCRASATAGKKGRRRGGKESREDAGNMESDDDFSNPASLLKHEENQEQGLAACVRWEVVIVKKVPAQQMLSEGPADGAARGAKAGRIRPWVLQTLRKERDTESGQSGKRRGGQRGDDGGMEAELEEFKEELEEDSEMRAQVNLWKDPRYTSQASRDKKKAQKDGKKRDGKTGKGAKAGAHSTEATHKEAGKARAGDEMEPDDSGEYETYSEEEDDSEELAQLMEGLTLENGVLKGVTVEPGARLTHEGDDDGAPNSDGKSAEKWAVSGSTSSNMNIGDDGDL</sequence>
<evidence type="ECO:0000313" key="13">
    <source>
        <dbReference type="EMBL" id="KFG31646.1"/>
    </source>
</evidence>
<dbReference type="Proteomes" id="UP000028828">
    <property type="component" value="Unassembled WGS sequence"/>
</dbReference>
<feature type="domain" description="60S ribosomal export protein NMD3 OB-fold" evidence="11">
    <location>
        <begin position="459"/>
        <end position="513"/>
    </location>
</feature>
<dbReference type="InterPro" id="IPR048898">
    <property type="entry name" value="OB_NMD3"/>
</dbReference>
<dbReference type="GO" id="GO:0000055">
    <property type="term" value="P:ribosomal large subunit export from nucleus"/>
    <property type="evidence" value="ECO:0007669"/>
    <property type="project" value="TreeGrafter"/>
</dbReference>
<dbReference type="VEuPathDB" id="ToxoDB:TGP89_216480"/>
<evidence type="ECO:0000256" key="5">
    <source>
        <dbReference type="ARBA" id="ARBA00022448"/>
    </source>
</evidence>
<dbReference type="Pfam" id="PF21193">
    <property type="entry name" value="NMD_SH3"/>
    <property type="match status" value="1"/>
</dbReference>
<dbReference type="InterPro" id="IPR048899">
    <property type="entry name" value="NMD_SH3"/>
</dbReference>
<proteinExistence type="inferred from homology"/>
<dbReference type="AlphaFoldDB" id="A0A086JHM8"/>
<dbReference type="InterPro" id="IPR039768">
    <property type="entry name" value="Nmd3"/>
</dbReference>
<feature type="region of interest" description="Disordered" evidence="9">
    <location>
        <begin position="509"/>
        <end position="554"/>
    </location>
</feature>
<gene>
    <name evidence="13" type="ORF">TGP89_216480</name>
</gene>
<evidence type="ECO:0000256" key="4">
    <source>
        <dbReference type="ARBA" id="ARBA00017035"/>
    </source>
</evidence>
<name>A0A086JHM8_TOXGO</name>
<keyword evidence="6" id="KW-0963">Cytoplasm</keyword>
<dbReference type="Pfam" id="PF21192">
    <property type="entry name" value="OB_NMD3"/>
    <property type="match status" value="1"/>
</dbReference>
<evidence type="ECO:0000256" key="2">
    <source>
        <dbReference type="ARBA" id="ARBA00004496"/>
    </source>
</evidence>
<evidence type="ECO:0000256" key="6">
    <source>
        <dbReference type="ARBA" id="ARBA00022490"/>
    </source>
</evidence>
<dbReference type="GO" id="GO:0005737">
    <property type="term" value="C:cytoplasm"/>
    <property type="evidence" value="ECO:0007669"/>
    <property type="project" value="UniProtKB-SubCell"/>
</dbReference>
<feature type="region of interest" description="Disordered" evidence="9">
    <location>
        <begin position="589"/>
        <end position="799"/>
    </location>
</feature>
<dbReference type="InterPro" id="IPR007064">
    <property type="entry name" value="Nmd3_N"/>
</dbReference>
<evidence type="ECO:0000256" key="9">
    <source>
        <dbReference type="SAM" id="MobiDB-lite"/>
    </source>
</evidence>
<keyword evidence="8" id="KW-0539">Nucleus</keyword>
<feature type="compositionally biased region" description="Polar residues" evidence="9">
    <location>
        <begin position="439"/>
        <end position="454"/>
    </location>
</feature>
<dbReference type="EMBL" id="AEYI02001933">
    <property type="protein sequence ID" value="KFG31646.1"/>
    <property type="molecule type" value="Genomic_DNA"/>
</dbReference>
<comment type="similarity">
    <text evidence="3">Belongs to the NMD3 family.</text>
</comment>
<feature type="region of interest" description="Disordered" evidence="9">
    <location>
        <begin position="393"/>
        <end position="454"/>
    </location>
</feature>
<keyword evidence="5" id="KW-0813">Transport</keyword>